<dbReference type="FunFam" id="3.30.1520.10:FF:000034">
    <property type="entry name" value="Vacuolar protein sorting-associated protein 17"/>
    <property type="match status" value="1"/>
</dbReference>
<name>A0A066XAY3_COLSU</name>
<feature type="compositionally biased region" description="Basic and acidic residues" evidence="7">
    <location>
        <begin position="59"/>
        <end position="73"/>
    </location>
</feature>
<dbReference type="HOGENOM" id="CLU_028982_0_0_1"/>
<comment type="similarity">
    <text evidence="4 6">Belongs to the VPS17 family.</text>
</comment>
<proteinExistence type="inferred from homology"/>
<accession>A0A066XAY3</accession>
<evidence type="ECO:0000256" key="6">
    <source>
        <dbReference type="PIRNR" id="PIRNR011791"/>
    </source>
</evidence>
<comment type="subunit">
    <text evidence="6">Component of the retromer complex.</text>
</comment>
<dbReference type="InterPro" id="IPR053055">
    <property type="entry name" value="VPS17"/>
</dbReference>
<evidence type="ECO:0000313" key="9">
    <source>
        <dbReference type="EMBL" id="KDN66097.1"/>
    </source>
</evidence>
<feature type="domain" description="PX" evidence="8">
    <location>
        <begin position="136"/>
        <end position="250"/>
    </location>
</feature>
<dbReference type="OMA" id="FYLGTME"/>
<dbReference type="Pfam" id="PF09325">
    <property type="entry name" value="Vps5"/>
    <property type="match status" value="1"/>
</dbReference>
<dbReference type="InterPro" id="IPR001683">
    <property type="entry name" value="PX_dom"/>
</dbReference>
<comment type="caution">
    <text evidence="9">The sequence shown here is derived from an EMBL/GenBank/DDBJ whole genome shotgun (WGS) entry which is preliminary data.</text>
</comment>
<dbReference type="InterPro" id="IPR014461">
    <property type="entry name" value="Retromer_complex_Vps17"/>
</dbReference>
<dbReference type="InterPro" id="IPR037907">
    <property type="entry name" value="Vps17_PX"/>
</dbReference>
<feature type="region of interest" description="Disordered" evidence="7">
    <location>
        <begin position="504"/>
        <end position="606"/>
    </location>
</feature>
<keyword evidence="2 6" id="KW-0653">Protein transport</keyword>
<dbReference type="GO" id="GO:0042147">
    <property type="term" value="P:retrograde transport, endosome to Golgi"/>
    <property type="evidence" value="ECO:0007669"/>
    <property type="project" value="InterPro"/>
</dbReference>
<evidence type="ECO:0000256" key="1">
    <source>
        <dbReference type="ARBA" id="ARBA00022448"/>
    </source>
</evidence>
<dbReference type="GO" id="GO:0006886">
    <property type="term" value="P:intracellular protein transport"/>
    <property type="evidence" value="ECO:0007669"/>
    <property type="project" value="TreeGrafter"/>
</dbReference>
<dbReference type="SMART" id="SM00312">
    <property type="entry name" value="PX"/>
    <property type="match status" value="1"/>
</dbReference>
<gene>
    <name evidence="9" type="ORF">CSUB01_01548</name>
</gene>
<dbReference type="Pfam" id="PF00787">
    <property type="entry name" value="PX"/>
    <property type="match status" value="1"/>
</dbReference>
<keyword evidence="10" id="KW-1185">Reference proteome</keyword>
<reference evidence="10" key="1">
    <citation type="journal article" date="2014" name="Genome Announc.">
        <title>Draft genome sequence of Colletotrichum sublineola, a destructive pathogen of cultivated sorghum.</title>
        <authorList>
            <person name="Baroncelli R."/>
            <person name="Sanz-Martin J.M."/>
            <person name="Rech G.E."/>
            <person name="Sukno S.A."/>
            <person name="Thon M.R."/>
        </authorList>
    </citation>
    <scope>NUCLEOTIDE SEQUENCE [LARGE SCALE GENOMIC DNA]</scope>
    <source>
        <strain evidence="10">TX430BB</strain>
    </source>
</reference>
<feature type="compositionally biased region" description="Gly residues" evidence="7">
    <location>
        <begin position="562"/>
        <end position="579"/>
    </location>
</feature>
<evidence type="ECO:0000259" key="8">
    <source>
        <dbReference type="SMART" id="SM00312"/>
    </source>
</evidence>
<dbReference type="PANTHER" id="PTHR47433">
    <property type="entry name" value="VACUOLAR PROTEIN SORTING-ASSOCIATED PROTEIN 17"/>
    <property type="match status" value="1"/>
</dbReference>
<evidence type="ECO:0000256" key="5">
    <source>
        <dbReference type="ARBA" id="ARBA00073022"/>
    </source>
</evidence>
<evidence type="ECO:0000256" key="2">
    <source>
        <dbReference type="ARBA" id="ARBA00022927"/>
    </source>
</evidence>
<dbReference type="Proteomes" id="UP000027238">
    <property type="component" value="Unassembled WGS sequence"/>
</dbReference>
<dbReference type="OrthoDB" id="9976382at2759"/>
<dbReference type="PIRSF" id="PIRSF011791">
    <property type="entry name" value="Vps17"/>
    <property type="match status" value="1"/>
</dbReference>
<organism evidence="9 10">
    <name type="scientific">Colletotrichum sublineola</name>
    <name type="common">Sorghum anthracnose fungus</name>
    <dbReference type="NCBI Taxonomy" id="1173701"/>
    <lineage>
        <taxon>Eukaryota</taxon>
        <taxon>Fungi</taxon>
        <taxon>Dikarya</taxon>
        <taxon>Ascomycota</taxon>
        <taxon>Pezizomycotina</taxon>
        <taxon>Sordariomycetes</taxon>
        <taxon>Hypocreomycetidae</taxon>
        <taxon>Glomerellales</taxon>
        <taxon>Glomerellaceae</taxon>
        <taxon>Colletotrichum</taxon>
        <taxon>Colletotrichum graminicola species complex</taxon>
    </lineage>
</organism>
<evidence type="ECO:0000256" key="7">
    <source>
        <dbReference type="SAM" id="MobiDB-lite"/>
    </source>
</evidence>
<dbReference type="InterPro" id="IPR027267">
    <property type="entry name" value="AH/BAR_dom_sf"/>
</dbReference>
<dbReference type="CDD" id="cd06891">
    <property type="entry name" value="PX_Vps17p"/>
    <property type="match status" value="1"/>
</dbReference>
<evidence type="ECO:0000313" key="10">
    <source>
        <dbReference type="Proteomes" id="UP000027238"/>
    </source>
</evidence>
<feature type="compositionally biased region" description="Low complexity" evidence="7">
    <location>
        <begin position="11"/>
        <end position="24"/>
    </location>
</feature>
<dbReference type="InterPro" id="IPR036871">
    <property type="entry name" value="PX_dom_sf"/>
</dbReference>
<feature type="region of interest" description="Disordered" evidence="7">
    <location>
        <begin position="1"/>
        <end position="138"/>
    </location>
</feature>
<dbReference type="GO" id="GO:0030905">
    <property type="term" value="C:retromer, tubulation complex"/>
    <property type="evidence" value="ECO:0007669"/>
    <property type="project" value="TreeGrafter"/>
</dbReference>
<dbReference type="GO" id="GO:0005829">
    <property type="term" value="C:cytosol"/>
    <property type="evidence" value="ECO:0007669"/>
    <property type="project" value="GOC"/>
</dbReference>
<dbReference type="STRING" id="1173701.A0A066XAY3"/>
<keyword evidence="1 6" id="KW-0813">Transport</keyword>
<dbReference type="EMBL" id="JMSE01000969">
    <property type="protein sequence ID" value="KDN66097.1"/>
    <property type="molecule type" value="Genomic_DNA"/>
</dbReference>
<evidence type="ECO:0000256" key="3">
    <source>
        <dbReference type="ARBA" id="ARBA00023054"/>
    </source>
</evidence>
<dbReference type="PANTHER" id="PTHR47433:SF1">
    <property type="entry name" value="VACUOLAR PROTEIN SORTING-ASSOCIATED PROTEIN 17"/>
    <property type="match status" value="1"/>
</dbReference>
<dbReference type="Gene3D" id="1.20.1270.60">
    <property type="entry name" value="Arfaptin homology (AH) domain/BAR domain"/>
    <property type="match status" value="1"/>
</dbReference>
<dbReference type="FunFam" id="1.20.1270.60:FF:000046">
    <property type="entry name" value="Vacuolar protein sorting-associated protein 17"/>
    <property type="match status" value="1"/>
</dbReference>
<comment type="function">
    <text evidence="6">Component of the membrane-associated retromer complex which is essential in endosome-to-Golgi retrograde transport.</text>
</comment>
<dbReference type="GO" id="GO:0032266">
    <property type="term" value="F:phosphatidylinositol-3-phosphate binding"/>
    <property type="evidence" value="ECO:0007669"/>
    <property type="project" value="TreeGrafter"/>
</dbReference>
<protein>
    <recommendedName>
        <fullName evidence="5 6">Vacuolar protein sorting-associated protein 17</fullName>
    </recommendedName>
</protein>
<feature type="compositionally biased region" description="Low complexity" evidence="7">
    <location>
        <begin position="123"/>
        <end position="138"/>
    </location>
</feature>
<dbReference type="SUPFAM" id="SSF64268">
    <property type="entry name" value="PX domain"/>
    <property type="match status" value="1"/>
</dbReference>
<feature type="compositionally biased region" description="Polar residues" evidence="7">
    <location>
        <begin position="74"/>
        <end position="83"/>
    </location>
</feature>
<dbReference type="AlphaFoldDB" id="A0A066XAY3"/>
<evidence type="ECO:0000256" key="4">
    <source>
        <dbReference type="ARBA" id="ARBA00060860"/>
    </source>
</evidence>
<dbReference type="eggNOG" id="KOG2273">
    <property type="taxonomic scope" value="Eukaryota"/>
</dbReference>
<sequence>MDYSASINDEAGASPWGSSPGSSPRPNQSNFAPLGADLSGDLPGSPFHYTPSPGGATPQDHEGFGDEQYRRPDTASTQSATEVETQESRTEVGSEARTSAESPGPELPQKSQEQGGPPNAGGQTSQDQQPRKPQQPQFRLQAKITGLERTGKKDPILRFDVHTNLPRFRTTQYRDVRRFHSEFVKLAEHLISANPECLVPTVPPAVTSAGAGTDEDEARVKALLQRWFNYVCSNEVLMRDDEMVLFVESDFGYSPMVKMKQPATGVRRKILKQFAPPPDDTPELQEARPIVKLFYLGTMDAGHKVDKLVKSRRGLGLAESDFGVKLGSMHIQEPHQGLANAYRKLGKIVQTVGDYHAAQATAEATTIGDPFQYHSQDAFVVKETLTNRQILIREFLQAQENTRSKLNAADRLKASSNVRREKVDEAITALDDARQNETYLYQKTTRVTQNLVQERRKWFARTAADLRLSIREYVIREIEAERRALAVLESVRPDIRAIDASGGLSRLGRESHPPVRRASVAASQGPKGDAWSGVPRRTDTMNRSVSGSLMAGLPEEGDGDDGNGTGQNQGLGIAGGRTGLSGVAEEDDEDRVDARNAASRLATSTF</sequence>
<keyword evidence="3" id="KW-0175">Coiled coil</keyword>
<dbReference type="GO" id="GO:0005768">
    <property type="term" value="C:endosome"/>
    <property type="evidence" value="ECO:0007669"/>
    <property type="project" value="TreeGrafter"/>
</dbReference>
<dbReference type="Gene3D" id="3.30.1520.10">
    <property type="entry name" value="Phox-like domain"/>
    <property type="match status" value="1"/>
</dbReference>
<dbReference type="InterPro" id="IPR015404">
    <property type="entry name" value="Vps5_C"/>
</dbReference>